<feature type="transmembrane region" description="Helical" evidence="7">
    <location>
        <begin position="275"/>
        <end position="293"/>
    </location>
</feature>
<keyword evidence="4 7" id="KW-0812">Transmembrane</keyword>
<reference evidence="9" key="2">
    <citation type="submission" date="2015-07" db="EMBL/GenBank/DDBJ databases">
        <title>MeaNS - Measles Nucleotide Surveillance Program.</title>
        <authorList>
            <person name="Tran T."/>
            <person name="Druce J."/>
        </authorList>
    </citation>
    <scope>NUCLEOTIDE SEQUENCE</scope>
    <source>
        <strain evidence="9">EL-164</strain>
    </source>
</reference>
<evidence type="ECO:0000256" key="6">
    <source>
        <dbReference type="ARBA" id="ARBA00023136"/>
    </source>
</evidence>
<feature type="transmembrane region" description="Helical" evidence="7">
    <location>
        <begin position="191"/>
        <end position="210"/>
    </location>
</feature>
<evidence type="ECO:0000259" key="8">
    <source>
        <dbReference type="PROSITE" id="PS50928"/>
    </source>
</evidence>
<comment type="similarity">
    <text evidence="7">Belongs to the binding-protein-dependent transport system permease family.</text>
</comment>
<dbReference type="CDD" id="cd06261">
    <property type="entry name" value="TM_PBP2"/>
    <property type="match status" value="1"/>
</dbReference>
<dbReference type="Proteomes" id="UP000182160">
    <property type="component" value="Unassembled WGS sequence"/>
</dbReference>
<feature type="domain" description="ABC transmembrane type-1" evidence="8">
    <location>
        <begin position="152"/>
        <end position="404"/>
    </location>
</feature>
<dbReference type="GO" id="GO:0055085">
    <property type="term" value="P:transmembrane transport"/>
    <property type="evidence" value="ECO:0007669"/>
    <property type="project" value="InterPro"/>
</dbReference>
<dbReference type="InterPro" id="IPR000515">
    <property type="entry name" value="MetI-like"/>
</dbReference>
<dbReference type="SUPFAM" id="SSF161098">
    <property type="entry name" value="MetI-like"/>
    <property type="match status" value="2"/>
</dbReference>
<evidence type="ECO:0000313" key="11">
    <source>
        <dbReference type="Proteomes" id="UP000037046"/>
    </source>
</evidence>
<feature type="transmembrane region" description="Helical" evidence="7">
    <location>
        <begin position="52"/>
        <end position="70"/>
    </location>
</feature>
<dbReference type="PANTHER" id="PTHR43386">
    <property type="entry name" value="OLIGOPEPTIDE TRANSPORT SYSTEM PERMEASE PROTEIN APPC"/>
    <property type="match status" value="1"/>
</dbReference>
<evidence type="ECO:0000256" key="3">
    <source>
        <dbReference type="ARBA" id="ARBA00022475"/>
    </source>
</evidence>
<reference evidence="10 12" key="3">
    <citation type="submission" date="2016-10" db="EMBL/GenBank/DDBJ databases">
        <authorList>
            <person name="de Groot N.N."/>
        </authorList>
    </citation>
    <scope>NUCLEOTIDE SEQUENCE [LARGE SCALE GENOMIC DNA]</scope>
    <source>
        <strain evidence="10 12">DSM 11457</strain>
    </source>
</reference>
<evidence type="ECO:0000256" key="2">
    <source>
        <dbReference type="ARBA" id="ARBA00022448"/>
    </source>
</evidence>
<dbReference type="OrthoDB" id="9766870at2"/>
<feature type="transmembrane region" description="Helical" evidence="7">
    <location>
        <begin position="332"/>
        <end position="357"/>
    </location>
</feature>
<dbReference type="AlphaFoldDB" id="A0A0L6CT97"/>
<dbReference type="InterPro" id="IPR050366">
    <property type="entry name" value="BP-dependent_transpt_permease"/>
</dbReference>
<keyword evidence="2 7" id="KW-0813">Transport</keyword>
<feature type="transmembrane region" description="Helical" evidence="7">
    <location>
        <begin position="91"/>
        <end position="114"/>
    </location>
</feature>
<accession>A0A0L6CT97</accession>
<dbReference type="Gene3D" id="1.10.3720.10">
    <property type="entry name" value="MetI-like"/>
    <property type="match status" value="1"/>
</dbReference>
<reference evidence="11" key="1">
    <citation type="submission" date="2015-07" db="EMBL/GenBank/DDBJ databases">
        <title>Draft Genome Sequence of Roseovarius tolerans EL-164, a producer of N-Acylated Alanine Methyl Esters (NAMEs).</title>
        <authorList>
            <person name="Voget S."/>
            <person name="Bruns H."/>
            <person name="Wagner-Doebler I."/>
            <person name="Schulz S."/>
            <person name="Daniel R."/>
        </authorList>
    </citation>
    <scope>NUCLEOTIDE SEQUENCE [LARGE SCALE GENOMIC DNA]</scope>
    <source>
        <strain evidence="11">EL-164</strain>
    </source>
</reference>
<gene>
    <name evidence="9" type="primary">ddpC_1</name>
    <name evidence="9" type="ORF">ROTO_24350</name>
    <name evidence="10" type="ORF">SAMN04488077_10639</name>
</gene>
<evidence type="ECO:0000256" key="5">
    <source>
        <dbReference type="ARBA" id="ARBA00022989"/>
    </source>
</evidence>
<dbReference type="STRING" id="74031.SAMN04488077_10639"/>
<evidence type="ECO:0000313" key="9">
    <source>
        <dbReference type="EMBL" id="KNX40979.1"/>
    </source>
</evidence>
<feature type="transmembrane region" description="Helical" evidence="7">
    <location>
        <begin position="156"/>
        <end position="179"/>
    </location>
</feature>
<evidence type="ECO:0000313" key="12">
    <source>
        <dbReference type="Proteomes" id="UP000182160"/>
    </source>
</evidence>
<feature type="transmembrane region" description="Helical" evidence="7">
    <location>
        <begin position="248"/>
        <end position="269"/>
    </location>
</feature>
<name>A0A0L6CT97_9RHOB</name>
<feature type="transmembrane region" description="Helical" evidence="7">
    <location>
        <begin position="383"/>
        <end position="405"/>
    </location>
</feature>
<proteinExistence type="inferred from homology"/>
<comment type="subcellular location">
    <subcellularLocation>
        <location evidence="1 7">Cell membrane</location>
        <topology evidence="1 7">Multi-pass membrane protein</topology>
    </subcellularLocation>
</comment>
<dbReference type="InterPro" id="IPR035906">
    <property type="entry name" value="MetI-like_sf"/>
</dbReference>
<evidence type="ECO:0000256" key="4">
    <source>
        <dbReference type="ARBA" id="ARBA00022692"/>
    </source>
</evidence>
<evidence type="ECO:0000313" key="10">
    <source>
        <dbReference type="EMBL" id="SEM59137.1"/>
    </source>
</evidence>
<dbReference type="Pfam" id="PF00528">
    <property type="entry name" value="BPD_transp_1"/>
    <property type="match status" value="1"/>
</dbReference>
<dbReference type="PROSITE" id="PS50928">
    <property type="entry name" value="ABC_TM1"/>
    <property type="match status" value="1"/>
</dbReference>
<dbReference type="RefSeq" id="WP_050663308.1">
    <property type="nucleotide sequence ID" value="NZ_CP118494.1"/>
</dbReference>
<dbReference type="EMBL" id="FOBO01000006">
    <property type="protein sequence ID" value="SEM59137.1"/>
    <property type="molecule type" value="Genomic_DNA"/>
</dbReference>
<keyword evidence="11" id="KW-1185">Reference proteome</keyword>
<sequence>MSVFVIIYYTLLLGASCLAAYFNKRSAFLLIFSLTLVSFILGIVGGPGALRSVAIAAGLLALAAMVSYAFREFLIVIASTNMAKELRTAPLTAAFGMFVIFTYAIAGIFAPVIAPFGEAEIISSAFAPADETMLLGADQLGRDMFSRIIYGARNTVALALAGTVLAFLLGALAGLLAAVNGGWFDQLIARTSDVIMSIPSLIFALLMLSIFGGELANDTTSFWLLTGFMMVTGLLVVTAVFENNIIGWAIGLAALVGVSVAFAGFMLIIFNPSEIILVLVVAVIYSPRVFRLTRAVAGNVVVMDYIEAAKLRGEKTWYLIRREILPNSTAPLVAEFGLEFCFVFLLIAGLSFLGLGIQPPTADWGSMVRENATLVSFGEITPLIPAAAIALLTVAVNFVVDWMLYRSSGLKV</sequence>
<dbReference type="GO" id="GO:0005886">
    <property type="term" value="C:plasma membrane"/>
    <property type="evidence" value="ECO:0007669"/>
    <property type="project" value="UniProtKB-SubCell"/>
</dbReference>
<feature type="transmembrane region" description="Helical" evidence="7">
    <location>
        <begin position="27"/>
        <end position="46"/>
    </location>
</feature>
<feature type="transmembrane region" description="Helical" evidence="7">
    <location>
        <begin position="6"/>
        <end position="22"/>
    </location>
</feature>
<dbReference type="PANTHER" id="PTHR43386:SF25">
    <property type="entry name" value="PEPTIDE ABC TRANSPORTER PERMEASE PROTEIN"/>
    <property type="match status" value="1"/>
</dbReference>
<evidence type="ECO:0000256" key="1">
    <source>
        <dbReference type="ARBA" id="ARBA00004651"/>
    </source>
</evidence>
<protein>
    <submittedName>
        <fullName evidence="10">ABC-type dipeptide/oligopeptide/nickel transport system, permease component</fullName>
    </submittedName>
    <submittedName>
        <fullName evidence="9">Putative D,D-dipeptide transport system permease protein DdpC</fullName>
    </submittedName>
</protein>
<evidence type="ECO:0000256" key="7">
    <source>
        <dbReference type="RuleBase" id="RU363032"/>
    </source>
</evidence>
<dbReference type="EMBL" id="LGVV01000034">
    <property type="protein sequence ID" value="KNX40979.1"/>
    <property type="molecule type" value="Genomic_DNA"/>
</dbReference>
<keyword evidence="3" id="KW-1003">Cell membrane</keyword>
<dbReference type="Proteomes" id="UP000037046">
    <property type="component" value="Unassembled WGS sequence"/>
</dbReference>
<organism evidence="9 11">
    <name type="scientific">Roseovarius tolerans</name>
    <dbReference type="NCBI Taxonomy" id="74031"/>
    <lineage>
        <taxon>Bacteria</taxon>
        <taxon>Pseudomonadati</taxon>
        <taxon>Pseudomonadota</taxon>
        <taxon>Alphaproteobacteria</taxon>
        <taxon>Rhodobacterales</taxon>
        <taxon>Roseobacteraceae</taxon>
        <taxon>Roseovarius</taxon>
    </lineage>
</organism>
<keyword evidence="6 7" id="KW-0472">Membrane</keyword>
<dbReference type="PATRIC" id="fig|74031.6.peg.2487"/>
<feature type="transmembrane region" description="Helical" evidence="7">
    <location>
        <begin position="222"/>
        <end position="241"/>
    </location>
</feature>
<keyword evidence="5 7" id="KW-1133">Transmembrane helix</keyword>